<sequence length="99" mass="11549">MSDDLSRQMPWQGTNVKQPFRITTLWAIILETLAECYPDRESSITSIRQQCVAWFQNARDRRGGRSKRRYTCPNMPLLEASNENIPQEAEDAMPLQQMM</sequence>
<protein>
    <recommendedName>
        <fullName evidence="4">Homeobox domain-containing protein</fullName>
    </recommendedName>
</protein>
<dbReference type="Proteomes" id="UP001497525">
    <property type="component" value="Unassembled WGS sequence"/>
</dbReference>
<evidence type="ECO:0000313" key="3">
    <source>
        <dbReference type="Proteomes" id="UP001497525"/>
    </source>
</evidence>
<proteinExistence type="predicted"/>
<evidence type="ECO:0000313" key="2">
    <source>
        <dbReference type="EMBL" id="CAL5141358.1"/>
    </source>
</evidence>
<comment type="caution">
    <text evidence="2">The sequence shown here is derived from an EMBL/GenBank/DDBJ whole genome shotgun (WGS) entry which is preliminary data.</text>
</comment>
<organism evidence="2 3">
    <name type="scientific">Calicophoron daubneyi</name>
    <name type="common">Rumen fluke</name>
    <name type="synonym">Paramphistomum daubneyi</name>
    <dbReference type="NCBI Taxonomy" id="300641"/>
    <lineage>
        <taxon>Eukaryota</taxon>
        <taxon>Metazoa</taxon>
        <taxon>Spiralia</taxon>
        <taxon>Lophotrochozoa</taxon>
        <taxon>Platyhelminthes</taxon>
        <taxon>Trematoda</taxon>
        <taxon>Digenea</taxon>
        <taxon>Plagiorchiida</taxon>
        <taxon>Pronocephalata</taxon>
        <taxon>Paramphistomoidea</taxon>
        <taxon>Paramphistomidae</taxon>
        <taxon>Calicophoron</taxon>
    </lineage>
</organism>
<gene>
    <name evidence="1" type="ORF">CDAUBV1_LOCUS16608</name>
    <name evidence="2" type="ORF">CDAUBV1_LOCUS16609</name>
</gene>
<dbReference type="EMBL" id="CAXLJL010000856">
    <property type="protein sequence ID" value="CAL5141358.1"/>
    <property type="molecule type" value="Genomic_DNA"/>
</dbReference>
<evidence type="ECO:0000313" key="1">
    <source>
        <dbReference type="EMBL" id="CAL5141357.1"/>
    </source>
</evidence>
<name>A0AAV2TZ70_CALDB</name>
<reference evidence="2" key="1">
    <citation type="submission" date="2024-06" db="EMBL/GenBank/DDBJ databases">
        <authorList>
            <person name="Liu X."/>
            <person name="Lenzi L."/>
            <person name="Haldenby T S."/>
            <person name="Uol C."/>
        </authorList>
    </citation>
    <scope>NUCLEOTIDE SEQUENCE</scope>
</reference>
<accession>A0AAV2TZ70</accession>
<dbReference type="EMBL" id="CAXLJL010000856">
    <property type="protein sequence ID" value="CAL5141357.1"/>
    <property type="molecule type" value="Genomic_DNA"/>
</dbReference>
<dbReference type="AlphaFoldDB" id="A0AAV2TZ70"/>
<evidence type="ECO:0008006" key="4">
    <source>
        <dbReference type="Google" id="ProtNLM"/>
    </source>
</evidence>